<evidence type="ECO:0000256" key="6">
    <source>
        <dbReference type="ARBA" id="ARBA00023242"/>
    </source>
</evidence>
<feature type="region of interest" description="Disordered" evidence="7">
    <location>
        <begin position="46"/>
        <end position="129"/>
    </location>
</feature>
<dbReference type="VEuPathDB" id="FungiDB:CXQ85_003558"/>
<keyword evidence="5" id="KW-0963">Cytoplasm</keyword>
<comment type="caution">
    <text evidence="8">The sequence shown here is derived from an EMBL/GenBank/DDBJ whole genome shotgun (WGS) entry which is preliminary data.</text>
</comment>
<keyword evidence="6" id="KW-0539">Nucleus</keyword>
<feature type="compositionally biased region" description="Polar residues" evidence="7">
    <location>
        <begin position="77"/>
        <end position="91"/>
    </location>
</feature>
<comment type="subcellular location">
    <subcellularLocation>
        <location evidence="2">Cytoplasm</location>
    </subcellularLocation>
    <subcellularLocation>
        <location evidence="1">Nucleus</location>
    </subcellularLocation>
</comment>
<reference evidence="8 9" key="1">
    <citation type="submission" date="2017-12" db="EMBL/GenBank/DDBJ databases">
        <title>Genome Sequence of a Multidrug-Resistant Candida haemulonii Isolate from a Patient with Chronic Leg Ulcers in Israel.</title>
        <authorList>
            <person name="Chow N.A."/>
            <person name="Gade L."/>
            <person name="Batra D."/>
            <person name="Rowe L.A."/>
            <person name="Ben-Ami R."/>
            <person name="Loparev V.N."/>
            <person name="Litvintseva A.P."/>
        </authorList>
    </citation>
    <scope>NUCLEOTIDE SEQUENCE [LARGE SCALE GENOMIC DNA]</scope>
    <source>
        <strain evidence="8 9">B11899</strain>
    </source>
</reference>
<dbReference type="OrthoDB" id="4072855at2759"/>
<sequence length="145" mass="16252">MEQPTKRTQMHSFQPQHENPDIASLATIGMRIRKSVADGYSVSHDASYNHGLPQTPQSQRSFNRVPLPSNMDMPPALTNQGSTFQSGSNVSEWGMPSMPVQTMPLQGNGSKRGFEEDEPRQFGMDKPSLEAYNNAYGQLRFDEEF</sequence>
<feature type="compositionally biased region" description="Polar residues" evidence="7">
    <location>
        <begin position="99"/>
        <end position="109"/>
    </location>
</feature>
<organism evidence="8 9">
    <name type="scientific">Candidozyma haemuli</name>
    <dbReference type="NCBI Taxonomy" id="45357"/>
    <lineage>
        <taxon>Eukaryota</taxon>
        <taxon>Fungi</taxon>
        <taxon>Dikarya</taxon>
        <taxon>Ascomycota</taxon>
        <taxon>Saccharomycotina</taxon>
        <taxon>Pichiomycetes</taxon>
        <taxon>Metschnikowiaceae</taxon>
        <taxon>Candidozyma</taxon>
    </lineage>
</organism>
<evidence type="ECO:0000256" key="1">
    <source>
        <dbReference type="ARBA" id="ARBA00004123"/>
    </source>
</evidence>
<evidence type="ECO:0000256" key="3">
    <source>
        <dbReference type="ARBA" id="ARBA00005459"/>
    </source>
</evidence>
<protein>
    <recommendedName>
        <fullName evidence="4">Damage-regulated import facilitator 1</fullName>
    </recommendedName>
</protein>
<evidence type="ECO:0000256" key="5">
    <source>
        <dbReference type="ARBA" id="ARBA00022490"/>
    </source>
</evidence>
<evidence type="ECO:0000256" key="2">
    <source>
        <dbReference type="ARBA" id="ARBA00004496"/>
    </source>
</evidence>
<evidence type="ECO:0000313" key="8">
    <source>
        <dbReference type="EMBL" id="PVH19704.1"/>
    </source>
</evidence>
<proteinExistence type="inferred from homology"/>
<name>A0A2V1APS6_9ASCO</name>
<dbReference type="GeneID" id="37008888"/>
<gene>
    <name evidence="8" type="ORF">CXQ85_003558</name>
</gene>
<feature type="region of interest" description="Disordered" evidence="7">
    <location>
        <begin position="1"/>
        <end position="20"/>
    </location>
</feature>
<feature type="compositionally biased region" description="Polar residues" evidence="7">
    <location>
        <begin position="52"/>
        <end position="62"/>
    </location>
</feature>
<evidence type="ECO:0000256" key="4">
    <source>
        <dbReference type="ARBA" id="ARBA00021625"/>
    </source>
</evidence>
<dbReference type="Proteomes" id="UP000244309">
    <property type="component" value="Unassembled WGS sequence"/>
</dbReference>
<dbReference type="InterPro" id="IPR013900">
    <property type="entry name" value="RNR_inhibitor"/>
</dbReference>
<accession>A0A2V1APS6</accession>
<comment type="similarity">
    <text evidence="3">Belongs to the DIF1/spd1 family.</text>
</comment>
<dbReference type="RefSeq" id="XP_025340644.1">
    <property type="nucleotide sequence ID" value="XM_025487196.1"/>
</dbReference>
<dbReference type="Pfam" id="PF08591">
    <property type="entry name" value="RNR_inhib"/>
    <property type="match status" value="1"/>
</dbReference>
<evidence type="ECO:0000313" key="9">
    <source>
        <dbReference type="Proteomes" id="UP000244309"/>
    </source>
</evidence>
<dbReference type="GO" id="GO:0005737">
    <property type="term" value="C:cytoplasm"/>
    <property type="evidence" value="ECO:0007669"/>
    <property type="project" value="UniProtKB-SubCell"/>
</dbReference>
<feature type="compositionally biased region" description="Polar residues" evidence="7">
    <location>
        <begin position="1"/>
        <end position="17"/>
    </location>
</feature>
<dbReference type="GO" id="GO:0005634">
    <property type="term" value="C:nucleus"/>
    <property type="evidence" value="ECO:0007669"/>
    <property type="project" value="UniProtKB-SubCell"/>
</dbReference>
<keyword evidence="9" id="KW-1185">Reference proteome</keyword>
<dbReference type="AlphaFoldDB" id="A0A2V1APS6"/>
<evidence type="ECO:0000256" key="7">
    <source>
        <dbReference type="SAM" id="MobiDB-lite"/>
    </source>
</evidence>
<dbReference type="EMBL" id="PKFO01000002">
    <property type="protein sequence ID" value="PVH19704.1"/>
    <property type="molecule type" value="Genomic_DNA"/>
</dbReference>